<name>A0A143QNB5_RHOFA</name>
<dbReference type="SUPFAM" id="SSF53448">
    <property type="entry name" value="Nucleotide-diphospho-sugar transferases"/>
    <property type="match status" value="1"/>
</dbReference>
<proteinExistence type="predicted"/>
<evidence type="ECO:0000313" key="3">
    <source>
        <dbReference type="Proteomes" id="UP000076038"/>
    </source>
</evidence>
<dbReference type="CDD" id="cd04186">
    <property type="entry name" value="GT_2_like_c"/>
    <property type="match status" value="1"/>
</dbReference>
<keyword evidence="2" id="KW-0808">Transferase</keyword>
<dbReference type="InterPro" id="IPR001173">
    <property type="entry name" value="Glyco_trans_2-like"/>
</dbReference>
<dbReference type="GO" id="GO:0102096">
    <property type="term" value="F:decaprenyl-N-acetyl-alpha-D-glucosaminyl-pyrophosphate:dTDP-alpha-L-rhamnose rhamnosyltransferase activity"/>
    <property type="evidence" value="ECO:0007669"/>
    <property type="project" value="UniProtKB-EC"/>
</dbReference>
<dbReference type="Gene3D" id="3.90.550.10">
    <property type="entry name" value="Spore Coat Polysaccharide Biosynthesis Protein SpsA, Chain A"/>
    <property type="match status" value="1"/>
</dbReference>
<dbReference type="InterPro" id="IPR029044">
    <property type="entry name" value="Nucleotide-diphossugar_trans"/>
</dbReference>
<dbReference type="EC" id="2.4.1.289" evidence="2"/>
<accession>A0A143QNB5</accession>
<keyword evidence="3" id="KW-1185">Reference proteome</keyword>
<dbReference type="PATRIC" id="fig|1653479.3.peg.3411"/>
<organism evidence="2 3">
    <name type="scientific">Rhodococcoides fascians</name>
    <name type="common">Rhodococcus fascians</name>
    <dbReference type="NCBI Taxonomy" id="1828"/>
    <lineage>
        <taxon>Bacteria</taxon>
        <taxon>Bacillati</taxon>
        <taxon>Actinomycetota</taxon>
        <taxon>Actinomycetes</taxon>
        <taxon>Mycobacteriales</taxon>
        <taxon>Nocardiaceae</taxon>
        <taxon>Rhodococcoides</taxon>
    </lineage>
</organism>
<dbReference type="PANTHER" id="PTHR43179:SF7">
    <property type="entry name" value="RHAMNOSYLTRANSFERASE WBBL"/>
    <property type="match status" value="1"/>
</dbReference>
<dbReference type="EMBL" id="CP015220">
    <property type="protein sequence ID" value="AMY24653.1"/>
    <property type="molecule type" value="Genomic_DNA"/>
</dbReference>
<dbReference type="Pfam" id="PF00535">
    <property type="entry name" value="Glycos_transf_2"/>
    <property type="match status" value="1"/>
</dbReference>
<evidence type="ECO:0000259" key="1">
    <source>
        <dbReference type="Pfam" id="PF00535"/>
    </source>
</evidence>
<gene>
    <name evidence="2" type="primary">wbbL</name>
    <name evidence="2" type="ORF">A3Q41_03362</name>
</gene>
<dbReference type="PANTHER" id="PTHR43179">
    <property type="entry name" value="RHAMNOSYLTRANSFERASE WBBL"/>
    <property type="match status" value="1"/>
</dbReference>
<sequence>MRDRCSPRASLARVSSDLAVVTVTYSPGEYLEQFLTSLREATTRPVRVIMADNGSVDGTPEAAEAAFAEAELLRTGANIGYGAAVNRAIAAVDPEVEFVVVANPDVRWHPGSLDGLLDAAARWPRAGSLGPLIREPDGSRYPSARSVPDLTSGAGHAILGKLWPTNPWTRRYRQENETVSERPVGWLSGSCLLLRRAAFDSIDGFDSRYFMYMEDVDLGDRLGRAGWQNVYVPEVEVTHSKGHAAGRHPEVMLPAHHTSAYRFQADRHDRVWQAPLRWALRAGLGLRSKVVVTSALRARAREERPSDERTEAGHVG</sequence>
<feature type="domain" description="Glycosyltransferase 2-like" evidence="1">
    <location>
        <begin position="20"/>
        <end position="201"/>
    </location>
</feature>
<keyword evidence="2" id="KW-0328">Glycosyltransferase</keyword>
<dbReference type="AlphaFoldDB" id="A0A143QNB5"/>
<dbReference type="Proteomes" id="UP000076038">
    <property type="component" value="Chromosome"/>
</dbReference>
<reference evidence="3" key="2">
    <citation type="submission" date="2016-04" db="EMBL/GenBank/DDBJ databases">
        <title>Complete Genome and Plasmid Sequences for Rhodococcus fascians D188 and Draft Sequences for Rhodococcus spp. Isolates PBTS 1 and PBTS 2.</title>
        <authorList>
            <person name="Stamer R."/>
            <person name="Vereecke D."/>
            <person name="Zhang Y."/>
            <person name="Schilkey F."/>
            <person name="Devitt N."/>
            <person name="Randall J."/>
        </authorList>
    </citation>
    <scope>NUCLEOTIDE SEQUENCE [LARGE SCALE GENOMIC DNA]</scope>
    <source>
        <strain evidence="3">PBTS2</strain>
    </source>
</reference>
<dbReference type="KEGG" id="rhs:A3Q41_03362"/>
<protein>
    <submittedName>
        <fullName evidence="2">N-acetylglucosaminyl-diphospho-decaprenol L-rhamnosyltransferase</fullName>
        <ecNumber evidence="2">2.4.1.289</ecNumber>
    </submittedName>
</protein>
<reference evidence="2 3" key="1">
    <citation type="journal article" date="2016" name="Genome Announc.">
        <title>Complete Genome and Plasmid Sequences for Rhodococcus fascians D188 and Draft Sequences for Rhodococcus Isolates PBTS 1 and PBTS 2.</title>
        <authorList>
            <person name="Stamler R.A."/>
            <person name="Vereecke D."/>
            <person name="Zhang Y."/>
            <person name="Schilkey F."/>
            <person name="Devitt N."/>
            <person name="Randall J.J."/>
        </authorList>
    </citation>
    <scope>NUCLEOTIDE SEQUENCE [LARGE SCALE GENOMIC DNA]</scope>
    <source>
        <strain evidence="2 3">PBTS2</strain>
    </source>
</reference>
<evidence type="ECO:0000313" key="2">
    <source>
        <dbReference type="EMBL" id="AMY24653.1"/>
    </source>
</evidence>